<name>A0A0C1L7W0_9BACT</name>
<dbReference type="InterPro" id="IPR017475">
    <property type="entry name" value="EPS_sugar_tfrase"/>
</dbReference>
<evidence type="ECO:0000256" key="2">
    <source>
        <dbReference type="ARBA" id="ARBA00006464"/>
    </source>
</evidence>
<evidence type="ECO:0000256" key="7">
    <source>
        <dbReference type="SAM" id="Phobius"/>
    </source>
</evidence>
<comment type="similarity">
    <text evidence="2">Belongs to the bacterial sugar transferase family.</text>
</comment>
<organism evidence="9 10">
    <name type="scientific">Flavihumibacter solisilvae</name>
    <dbReference type="NCBI Taxonomy" id="1349421"/>
    <lineage>
        <taxon>Bacteria</taxon>
        <taxon>Pseudomonadati</taxon>
        <taxon>Bacteroidota</taxon>
        <taxon>Chitinophagia</taxon>
        <taxon>Chitinophagales</taxon>
        <taxon>Chitinophagaceae</taxon>
        <taxon>Flavihumibacter</taxon>
    </lineage>
</organism>
<dbReference type="GO" id="GO:0016780">
    <property type="term" value="F:phosphotransferase activity, for other substituted phosphate groups"/>
    <property type="evidence" value="ECO:0007669"/>
    <property type="project" value="TreeGrafter"/>
</dbReference>
<keyword evidence="4 7" id="KW-0812">Transmembrane</keyword>
<dbReference type="STRING" id="1349421.OI18_05455"/>
<dbReference type="NCBIfam" id="TIGR03025">
    <property type="entry name" value="EPS_sugtrans"/>
    <property type="match status" value="1"/>
</dbReference>
<dbReference type="OrthoDB" id="9808602at2"/>
<dbReference type="Pfam" id="PF02397">
    <property type="entry name" value="Bac_transf"/>
    <property type="match status" value="1"/>
</dbReference>
<comment type="caution">
    <text evidence="9">The sequence shown here is derived from an EMBL/GenBank/DDBJ whole genome shotgun (WGS) entry which is preliminary data.</text>
</comment>
<accession>A0A0C1L7W0</accession>
<dbReference type="AlphaFoldDB" id="A0A0C1L7W0"/>
<reference evidence="9 10" key="1">
    <citation type="submission" date="2014-11" db="EMBL/GenBank/DDBJ databases">
        <title>Genome sequence of Flavihumibacter solisilvae 3-3.</title>
        <authorList>
            <person name="Zhou G."/>
            <person name="Li M."/>
            <person name="Wang G."/>
        </authorList>
    </citation>
    <scope>NUCLEOTIDE SEQUENCE [LARGE SCALE GENOMIC DNA]</scope>
    <source>
        <strain evidence="9 10">3-3</strain>
    </source>
</reference>
<proteinExistence type="inferred from homology"/>
<keyword evidence="3" id="KW-0808">Transferase</keyword>
<dbReference type="PANTHER" id="PTHR30576:SF0">
    <property type="entry name" value="UNDECAPRENYL-PHOSPHATE N-ACETYLGALACTOSAMINYL 1-PHOSPHATE TRANSFERASE-RELATED"/>
    <property type="match status" value="1"/>
</dbReference>
<feature type="transmembrane region" description="Helical" evidence="7">
    <location>
        <begin position="12"/>
        <end position="30"/>
    </location>
</feature>
<evidence type="ECO:0000259" key="8">
    <source>
        <dbReference type="Pfam" id="PF02397"/>
    </source>
</evidence>
<keyword evidence="10" id="KW-1185">Reference proteome</keyword>
<feature type="transmembrane region" description="Helical" evidence="7">
    <location>
        <begin position="284"/>
        <end position="306"/>
    </location>
</feature>
<keyword evidence="5 7" id="KW-1133">Transmembrane helix</keyword>
<comment type="subcellular location">
    <subcellularLocation>
        <location evidence="1">Membrane</location>
        <topology evidence="1">Multi-pass membrane protein</topology>
    </subcellularLocation>
</comment>
<dbReference type="GO" id="GO:0016020">
    <property type="term" value="C:membrane"/>
    <property type="evidence" value="ECO:0007669"/>
    <property type="project" value="UniProtKB-SubCell"/>
</dbReference>
<feature type="domain" description="Bacterial sugar transferase" evidence="8">
    <location>
        <begin position="282"/>
        <end position="464"/>
    </location>
</feature>
<dbReference type="Proteomes" id="UP000031408">
    <property type="component" value="Unassembled WGS sequence"/>
</dbReference>
<evidence type="ECO:0000256" key="4">
    <source>
        <dbReference type="ARBA" id="ARBA00022692"/>
    </source>
</evidence>
<feature type="transmembrane region" description="Helical" evidence="7">
    <location>
        <begin position="115"/>
        <end position="136"/>
    </location>
</feature>
<evidence type="ECO:0000256" key="1">
    <source>
        <dbReference type="ARBA" id="ARBA00004141"/>
    </source>
</evidence>
<keyword evidence="6 7" id="KW-0472">Membrane</keyword>
<dbReference type="EMBL" id="JSVC01000005">
    <property type="protein sequence ID" value="KIC95686.1"/>
    <property type="molecule type" value="Genomic_DNA"/>
</dbReference>
<feature type="transmembrane region" description="Helical" evidence="7">
    <location>
        <begin position="84"/>
        <end position="103"/>
    </location>
</feature>
<dbReference type="Gene3D" id="3.40.50.720">
    <property type="entry name" value="NAD(P)-binding Rossmann-like Domain"/>
    <property type="match status" value="1"/>
</dbReference>
<sequence>MKPAKPIHPAWYALSDYLAAAVVWFIFYLIRTSLLGLPLFIDGLLVLNKGFLAGLAILPVMWVMFYLLLGSYGSLYKKSRLTEFTYTIVASLIGCTVVFFVILLNDDRRTLPYYYSIFACFIVLQTGLTLVGRMLLLKRAKRQLLCGAVRFNSLLVGESAKSKEVYHETARLLRNAGYYYCGYVAPQPNGLSKKIPFAGTADDLEKIIDQYNVHMVVLALDTEKQKETDQFISRLSEKDVEIKMLPSTINILTGSLRTDDVFSPLLTDIQTAPMVDWQQNIKRLLDISVSFLSGILLFPVLIYVAARVRLSSPGPILYRQRRTGYKGKEFTILKFRSMIADAEINGPALSSHFDNRITLWGKTMRKWRLDELPQLWNILKGEMSLVGPRPERKFYIDQIVEREPCYRYLLKVKPGLTSWGMVQFGYAENIDEMLKRMKYDLLYIENISLALDFKIMFHTIRIIFHGKGK</sequence>
<feature type="transmembrane region" description="Helical" evidence="7">
    <location>
        <begin position="50"/>
        <end position="72"/>
    </location>
</feature>
<evidence type="ECO:0000256" key="3">
    <source>
        <dbReference type="ARBA" id="ARBA00022679"/>
    </source>
</evidence>
<dbReference type="Pfam" id="PF13727">
    <property type="entry name" value="CoA_binding_3"/>
    <property type="match status" value="1"/>
</dbReference>
<evidence type="ECO:0000313" key="9">
    <source>
        <dbReference type="EMBL" id="KIC95686.1"/>
    </source>
</evidence>
<evidence type="ECO:0000256" key="6">
    <source>
        <dbReference type="ARBA" id="ARBA00023136"/>
    </source>
</evidence>
<gene>
    <name evidence="9" type="ORF">OI18_05455</name>
</gene>
<dbReference type="RefSeq" id="WP_039137846.1">
    <property type="nucleotide sequence ID" value="NZ_JSVC01000005.1"/>
</dbReference>
<dbReference type="InterPro" id="IPR003362">
    <property type="entry name" value="Bact_transf"/>
</dbReference>
<protein>
    <recommendedName>
        <fullName evidence="8">Bacterial sugar transferase domain-containing protein</fullName>
    </recommendedName>
</protein>
<evidence type="ECO:0000313" key="10">
    <source>
        <dbReference type="Proteomes" id="UP000031408"/>
    </source>
</evidence>
<dbReference type="PANTHER" id="PTHR30576">
    <property type="entry name" value="COLANIC BIOSYNTHESIS UDP-GLUCOSE LIPID CARRIER TRANSFERASE"/>
    <property type="match status" value="1"/>
</dbReference>
<evidence type="ECO:0000256" key="5">
    <source>
        <dbReference type="ARBA" id="ARBA00022989"/>
    </source>
</evidence>